<sequence>MKTTMVLQTSFLFIIFAVGLSLGDNLEECIIQETCHTRNGISRTAYCLQLMPQKEFDIYWDILLTFHPNATDIEDMIKIFCQDMQKTKEVSLNF</sequence>
<keyword evidence="1" id="KW-0732">Signal</keyword>
<name>A0A4Y2TV64_ARAVE</name>
<reference evidence="2 3" key="1">
    <citation type="journal article" date="2019" name="Sci. Rep.">
        <title>Orb-weaving spider Araneus ventricosus genome elucidates the spidroin gene catalogue.</title>
        <authorList>
            <person name="Kono N."/>
            <person name="Nakamura H."/>
            <person name="Ohtoshi R."/>
            <person name="Moran D.A.P."/>
            <person name="Shinohara A."/>
            <person name="Yoshida Y."/>
            <person name="Fujiwara M."/>
            <person name="Mori M."/>
            <person name="Tomita M."/>
            <person name="Arakawa K."/>
        </authorList>
    </citation>
    <scope>NUCLEOTIDE SEQUENCE [LARGE SCALE GENOMIC DNA]</scope>
</reference>
<evidence type="ECO:0000313" key="3">
    <source>
        <dbReference type="Proteomes" id="UP000499080"/>
    </source>
</evidence>
<organism evidence="2 3">
    <name type="scientific">Araneus ventricosus</name>
    <name type="common">Orbweaver spider</name>
    <name type="synonym">Epeira ventricosa</name>
    <dbReference type="NCBI Taxonomy" id="182803"/>
    <lineage>
        <taxon>Eukaryota</taxon>
        <taxon>Metazoa</taxon>
        <taxon>Ecdysozoa</taxon>
        <taxon>Arthropoda</taxon>
        <taxon>Chelicerata</taxon>
        <taxon>Arachnida</taxon>
        <taxon>Araneae</taxon>
        <taxon>Araneomorphae</taxon>
        <taxon>Entelegynae</taxon>
        <taxon>Araneoidea</taxon>
        <taxon>Araneidae</taxon>
        <taxon>Araneus</taxon>
    </lineage>
</organism>
<keyword evidence="3" id="KW-1185">Reference proteome</keyword>
<evidence type="ECO:0000256" key="1">
    <source>
        <dbReference type="SAM" id="SignalP"/>
    </source>
</evidence>
<evidence type="ECO:0000313" key="2">
    <source>
        <dbReference type="EMBL" id="GBO04172.1"/>
    </source>
</evidence>
<dbReference type="EMBL" id="BGPR01031228">
    <property type="protein sequence ID" value="GBO04172.1"/>
    <property type="molecule type" value="Genomic_DNA"/>
</dbReference>
<proteinExistence type="predicted"/>
<comment type="caution">
    <text evidence="2">The sequence shown here is derived from an EMBL/GenBank/DDBJ whole genome shotgun (WGS) entry which is preliminary data.</text>
</comment>
<protein>
    <recommendedName>
        <fullName evidence="4">Saposin B-type domain-containing protein</fullName>
    </recommendedName>
</protein>
<dbReference type="AlphaFoldDB" id="A0A4Y2TV64"/>
<dbReference type="OrthoDB" id="6428838at2759"/>
<dbReference type="Proteomes" id="UP000499080">
    <property type="component" value="Unassembled WGS sequence"/>
</dbReference>
<evidence type="ECO:0008006" key="4">
    <source>
        <dbReference type="Google" id="ProtNLM"/>
    </source>
</evidence>
<accession>A0A4Y2TV64</accession>
<feature type="signal peptide" evidence="1">
    <location>
        <begin position="1"/>
        <end position="23"/>
    </location>
</feature>
<feature type="chain" id="PRO_5021494931" description="Saposin B-type domain-containing protein" evidence="1">
    <location>
        <begin position="24"/>
        <end position="94"/>
    </location>
</feature>
<gene>
    <name evidence="2" type="ORF">AVEN_57554_1</name>
</gene>